<proteinExistence type="predicted"/>
<evidence type="ECO:0000313" key="2">
    <source>
        <dbReference type="EMBL" id="KAF6023645.1"/>
    </source>
</evidence>
<evidence type="ECO:0000313" key="3">
    <source>
        <dbReference type="Proteomes" id="UP000593567"/>
    </source>
</evidence>
<dbReference type="InterPro" id="IPR026620">
    <property type="entry name" value="TMEM177"/>
</dbReference>
<evidence type="ECO:0000256" key="1">
    <source>
        <dbReference type="SAM" id="Phobius"/>
    </source>
</evidence>
<keyword evidence="1" id="KW-0812">Transmembrane</keyword>
<dbReference type="OrthoDB" id="110174at2759"/>
<dbReference type="GO" id="GO:0016020">
    <property type="term" value="C:membrane"/>
    <property type="evidence" value="ECO:0007669"/>
    <property type="project" value="TreeGrafter"/>
</dbReference>
<dbReference type="PANTHER" id="PTHR21824">
    <property type="entry name" value="TRANSMEMBRANE PROTEIN 177"/>
    <property type="match status" value="1"/>
</dbReference>
<feature type="transmembrane region" description="Helical" evidence="1">
    <location>
        <begin position="221"/>
        <end position="240"/>
    </location>
</feature>
<evidence type="ECO:0008006" key="4">
    <source>
        <dbReference type="Google" id="ProtNLM"/>
    </source>
</evidence>
<keyword evidence="3" id="KW-1185">Reference proteome</keyword>
<protein>
    <recommendedName>
        <fullName evidence="4">Transmembrane protein 177</fullName>
    </recommendedName>
</protein>
<keyword evidence="1" id="KW-0472">Membrane</keyword>
<gene>
    <name evidence="2" type="ORF">EB796_018052</name>
</gene>
<feature type="transmembrane region" description="Helical" evidence="1">
    <location>
        <begin position="32"/>
        <end position="51"/>
    </location>
</feature>
<accession>A0A7J7JC44</accession>
<dbReference type="AlphaFoldDB" id="A0A7J7JC44"/>
<organism evidence="2 3">
    <name type="scientific">Bugula neritina</name>
    <name type="common">Brown bryozoan</name>
    <name type="synonym">Sertularia neritina</name>
    <dbReference type="NCBI Taxonomy" id="10212"/>
    <lineage>
        <taxon>Eukaryota</taxon>
        <taxon>Metazoa</taxon>
        <taxon>Spiralia</taxon>
        <taxon>Lophotrochozoa</taxon>
        <taxon>Bryozoa</taxon>
        <taxon>Gymnolaemata</taxon>
        <taxon>Cheilostomatida</taxon>
        <taxon>Flustrina</taxon>
        <taxon>Buguloidea</taxon>
        <taxon>Bugulidae</taxon>
        <taxon>Bugula</taxon>
    </lineage>
</organism>
<name>A0A7J7JC44_BUGNE</name>
<sequence>MCNTDVIILSRRHYGVVALADVTMSSGLGYGLGWQIAGTVAIAAATGYSLLPVTLPKFTKRFYAKYSKETNEPLPIDDGDLQLVASVLNKLNFPEHKSAKLDFYVTDTFYPRHQGCLPLDCFSLIGIPFTFKWKSADDFEAAKGDLIKRNFPWEEPLASKVAAALLLTDSEKEFLIAQQLGYLDSQQVIVNLFFQVFFIVSSFIAAHLYNYRKGSKGNQTAMGVTYLTSSLVAYLCYVVISDSYNCYLDQYADKYAATISPELSQAGCEYYNKILESNKALRVLVPGFDKKFTAYGNETTGMLRTKTLPLISRRDFIQKIHDKQLENLNKSKESQV</sequence>
<feature type="transmembrane region" description="Helical" evidence="1">
    <location>
        <begin position="188"/>
        <end position="209"/>
    </location>
</feature>
<dbReference type="EMBL" id="VXIV02002682">
    <property type="protein sequence ID" value="KAF6023645.1"/>
    <property type="molecule type" value="Genomic_DNA"/>
</dbReference>
<dbReference type="PANTHER" id="PTHR21824:SF4">
    <property type="entry name" value="TRANSMEMBRANE PROTEIN 177"/>
    <property type="match status" value="1"/>
</dbReference>
<dbReference type="Proteomes" id="UP000593567">
    <property type="component" value="Unassembled WGS sequence"/>
</dbReference>
<comment type="caution">
    <text evidence="2">The sequence shown here is derived from an EMBL/GenBank/DDBJ whole genome shotgun (WGS) entry which is preliminary data.</text>
</comment>
<keyword evidence="1" id="KW-1133">Transmembrane helix</keyword>
<reference evidence="2" key="1">
    <citation type="submission" date="2020-06" db="EMBL/GenBank/DDBJ databases">
        <title>Draft genome of Bugula neritina, a colonial animal packing powerful symbionts and potential medicines.</title>
        <authorList>
            <person name="Rayko M."/>
        </authorList>
    </citation>
    <scope>NUCLEOTIDE SEQUENCE [LARGE SCALE GENOMIC DNA]</scope>
    <source>
        <strain evidence="2">Kwan_BN1</strain>
    </source>
</reference>